<dbReference type="PANTHER" id="PTHR38004:SF1">
    <property type="entry name" value="PROLINE-RICH PROTEIN 33"/>
    <property type="match status" value="1"/>
</dbReference>
<evidence type="ECO:0000313" key="2">
    <source>
        <dbReference type="EMBL" id="KAL0968122.1"/>
    </source>
</evidence>
<proteinExistence type="predicted"/>
<dbReference type="EMBL" id="JAGEUA010000008">
    <property type="protein sequence ID" value="KAL0968122.1"/>
    <property type="molecule type" value="Genomic_DNA"/>
</dbReference>
<sequence>MVLKLSCAIHSCRGRHSGRYFFREEDLVAAAGGGRGYSCAQHEPPALTLRAGTSRQHPANPQTAVTQDSPVRSVFVNGNNHYLGVKQLMAVSYSNVTELGLLSQQYPPALLPKPGRENVRLQKLLKKTEKKNKKKAAPETAKTPVPFRSNLSPVNEASPDLEHSDHSTPPKTPEAPFYTQHPRFVVRPVYRHVTSPYPHHREYNKGIARTVTRSGASLPCCGTHDAYANFLCA</sequence>
<protein>
    <submittedName>
        <fullName evidence="2">Uncharacterized protein</fullName>
    </submittedName>
</protein>
<reference evidence="2 3" key="1">
    <citation type="submission" date="2024-06" db="EMBL/GenBank/DDBJ databases">
        <authorList>
            <person name="Pan Q."/>
            <person name="Wen M."/>
            <person name="Jouanno E."/>
            <person name="Zahm M."/>
            <person name="Klopp C."/>
            <person name="Cabau C."/>
            <person name="Louis A."/>
            <person name="Berthelot C."/>
            <person name="Parey E."/>
            <person name="Roest Crollius H."/>
            <person name="Montfort J."/>
            <person name="Robinson-Rechavi M."/>
            <person name="Bouchez O."/>
            <person name="Lampietro C."/>
            <person name="Lopez Roques C."/>
            <person name="Donnadieu C."/>
            <person name="Postlethwait J."/>
            <person name="Bobe J."/>
            <person name="Verreycken H."/>
            <person name="Guiguen Y."/>
        </authorList>
    </citation>
    <scope>NUCLEOTIDE SEQUENCE [LARGE SCALE GENOMIC DNA]</scope>
    <source>
        <strain evidence="2">Up_M1</strain>
        <tissue evidence="2">Testis</tissue>
    </source>
</reference>
<dbReference type="Proteomes" id="UP001557470">
    <property type="component" value="Unassembled WGS sequence"/>
</dbReference>
<gene>
    <name evidence="2" type="ORF">UPYG_G00262680</name>
</gene>
<keyword evidence="3" id="KW-1185">Reference proteome</keyword>
<evidence type="ECO:0000313" key="3">
    <source>
        <dbReference type="Proteomes" id="UP001557470"/>
    </source>
</evidence>
<feature type="compositionally biased region" description="Basic residues" evidence="1">
    <location>
        <begin position="126"/>
        <end position="135"/>
    </location>
</feature>
<accession>A0ABD0WWS0</accession>
<evidence type="ECO:0000256" key="1">
    <source>
        <dbReference type="SAM" id="MobiDB-lite"/>
    </source>
</evidence>
<name>A0ABD0WWS0_UMBPY</name>
<dbReference type="PANTHER" id="PTHR38004">
    <property type="entry name" value="PROLINE-RICH PROTEIN 33"/>
    <property type="match status" value="1"/>
</dbReference>
<organism evidence="2 3">
    <name type="scientific">Umbra pygmaea</name>
    <name type="common">Eastern mudminnow</name>
    <dbReference type="NCBI Taxonomy" id="75934"/>
    <lineage>
        <taxon>Eukaryota</taxon>
        <taxon>Metazoa</taxon>
        <taxon>Chordata</taxon>
        <taxon>Craniata</taxon>
        <taxon>Vertebrata</taxon>
        <taxon>Euteleostomi</taxon>
        <taxon>Actinopterygii</taxon>
        <taxon>Neopterygii</taxon>
        <taxon>Teleostei</taxon>
        <taxon>Protacanthopterygii</taxon>
        <taxon>Esociformes</taxon>
        <taxon>Umbridae</taxon>
        <taxon>Umbra</taxon>
    </lineage>
</organism>
<feature type="region of interest" description="Disordered" evidence="1">
    <location>
        <begin position="126"/>
        <end position="178"/>
    </location>
</feature>
<dbReference type="AlphaFoldDB" id="A0ABD0WWS0"/>
<comment type="caution">
    <text evidence="2">The sequence shown here is derived from an EMBL/GenBank/DDBJ whole genome shotgun (WGS) entry which is preliminary data.</text>
</comment>